<dbReference type="EMBL" id="JARRAG010000002">
    <property type="protein sequence ID" value="MDG3007414.1"/>
    <property type="molecule type" value="Genomic_DNA"/>
</dbReference>
<dbReference type="SMART" id="SM00849">
    <property type="entry name" value="Lactamase_B"/>
    <property type="match status" value="1"/>
</dbReference>
<evidence type="ECO:0000313" key="5">
    <source>
        <dbReference type="Proteomes" id="UP001216907"/>
    </source>
</evidence>
<dbReference type="InterPro" id="IPR050114">
    <property type="entry name" value="UPF0173_UPF0282_UlaG_hydrolase"/>
</dbReference>
<name>A0ABT6FIQ0_9BACT</name>
<sequence>MSTRFRWLGHSALLFENDGKHVLIDPFLTGNPKAAIQPDDAQADLILISHGHGDHVGDAVAIAKRTKATVASNYEIGEWLKQPEQGLLKVEGLQHGGGFTFDDWVRVKFTLAFHGSALPDGSNGGNPCGFILTFPDGTKVYDAADTALFGDMALIGEEGLDLALLPIGDYYTMGVDDSIRAVKLLKPKYVIPIHYGTFPGIAQDARAWAERVKKETSAQPVVMEPGDWFDIPK</sequence>
<evidence type="ECO:0000259" key="3">
    <source>
        <dbReference type="SMART" id="SM00849"/>
    </source>
</evidence>
<dbReference type="NCBIfam" id="NF001911">
    <property type="entry name" value="PRK00685.1"/>
    <property type="match status" value="1"/>
</dbReference>
<proteinExistence type="inferred from homology"/>
<protein>
    <recommendedName>
        <fullName evidence="2">UPF0173 metal-dependent hydrolase PZE19_26935</fullName>
    </recommendedName>
</protein>
<dbReference type="GO" id="GO:0016787">
    <property type="term" value="F:hydrolase activity"/>
    <property type="evidence" value="ECO:0007669"/>
    <property type="project" value="UniProtKB-KW"/>
</dbReference>
<feature type="domain" description="Metallo-beta-lactamase" evidence="3">
    <location>
        <begin position="9"/>
        <end position="194"/>
    </location>
</feature>
<dbReference type="InterPro" id="IPR022877">
    <property type="entry name" value="UPF0173"/>
</dbReference>
<dbReference type="PANTHER" id="PTHR43546:SF3">
    <property type="entry name" value="UPF0173 METAL-DEPENDENT HYDROLASE MJ1163"/>
    <property type="match status" value="1"/>
</dbReference>
<dbReference type="InterPro" id="IPR036866">
    <property type="entry name" value="RibonucZ/Hydroxyglut_hydro"/>
</dbReference>
<gene>
    <name evidence="4" type="ORF">PZE19_26935</name>
</gene>
<reference evidence="4 5" key="1">
    <citation type="submission" date="2023-03" db="EMBL/GenBank/DDBJ databases">
        <title>Paludisphaera mucosa sp. nov. a novel planctomycete from northern fen.</title>
        <authorList>
            <person name="Ivanova A."/>
        </authorList>
    </citation>
    <scope>NUCLEOTIDE SEQUENCE [LARGE SCALE GENOMIC DNA]</scope>
    <source>
        <strain evidence="4 5">Pla2</strain>
    </source>
</reference>
<dbReference type="Pfam" id="PF13483">
    <property type="entry name" value="Lactamase_B_3"/>
    <property type="match status" value="1"/>
</dbReference>
<dbReference type="InterPro" id="IPR001279">
    <property type="entry name" value="Metallo-B-lactamas"/>
</dbReference>
<evidence type="ECO:0000256" key="1">
    <source>
        <dbReference type="ARBA" id="ARBA00022801"/>
    </source>
</evidence>
<comment type="similarity">
    <text evidence="2">Belongs to the UPF0173 family.</text>
</comment>
<accession>A0ABT6FIQ0</accession>
<dbReference type="Proteomes" id="UP001216907">
    <property type="component" value="Unassembled WGS sequence"/>
</dbReference>
<dbReference type="HAMAP" id="MF_00457">
    <property type="entry name" value="UPF0173"/>
    <property type="match status" value="1"/>
</dbReference>
<dbReference type="RefSeq" id="WP_277863694.1">
    <property type="nucleotide sequence ID" value="NZ_JARRAG010000002.1"/>
</dbReference>
<dbReference type="PANTHER" id="PTHR43546">
    <property type="entry name" value="UPF0173 METAL-DEPENDENT HYDROLASE MJ1163-RELATED"/>
    <property type="match status" value="1"/>
</dbReference>
<dbReference type="Gene3D" id="3.60.15.10">
    <property type="entry name" value="Ribonuclease Z/Hydroxyacylglutathione hydrolase-like"/>
    <property type="match status" value="1"/>
</dbReference>
<comment type="caution">
    <text evidence="4">The sequence shown here is derived from an EMBL/GenBank/DDBJ whole genome shotgun (WGS) entry which is preliminary data.</text>
</comment>
<keyword evidence="5" id="KW-1185">Reference proteome</keyword>
<organism evidence="4 5">
    <name type="scientific">Paludisphaera mucosa</name>
    <dbReference type="NCBI Taxonomy" id="3030827"/>
    <lineage>
        <taxon>Bacteria</taxon>
        <taxon>Pseudomonadati</taxon>
        <taxon>Planctomycetota</taxon>
        <taxon>Planctomycetia</taxon>
        <taxon>Isosphaerales</taxon>
        <taxon>Isosphaeraceae</taxon>
        <taxon>Paludisphaera</taxon>
    </lineage>
</organism>
<evidence type="ECO:0000256" key="2">
    <source>
        <dbReference type="HAMAP-Rule" id="MF_00457"/>
    </source>
</evidence>
<keyword evidence="1 2" id="KW-0378">Hydrolase</keyword>
<dbReference type="SUPFAM" id="SSF56281">
    <property type="entry name" value="Metallo-hydrolase/oxidoreductase"/>
    <property type="match status" value="1"/>
</dbReference>
<evidence type="ECO:0000313" key="4">
    <source>
        <dbReference type="EMBL" id="MDG3007414.1"/>
    </source>
</evidence>